<evidence type="ECO:0000256" key="1">
    <source>
        <dbReference type="SAM" id="MobiDB-lite"/>
    </source>
</evidence>
<evidence type="ECO:0000313" key="2">
    <source>
        <dbReference type="EMBL" id="PRP87232.1"/>
    </source>
</evidence>
<protein>
    <submittedName>
        <fullName evidence="2">Uncharacterized protein</fullName>
    </submittedName>
</protein>
<accession>A0A2P6NTD7</accession>
<name>A0A2P6NTD7_9EUKA</name>
<keyword evidence="3" id="KW-1185">Reference proteome</keyword>
<proteinExistence type="predicted"/>
<dbReference type="AlphaFoldDB" id="A0A2P6NTD7"/>
<dbReference type="InParanoid" id="A0A2P6NTD7"/>
<comment type="caution">
    <text evidence="2">The sequence shown here is derived from an EMBL/GenBank/DDBJ whole genome shotgun (WGS) entry which is preliminary data.</text>
</comment>
<reference evidence="2 3" key="1">
    <citation type="journal article" date="2018" name="Genome Biol. Evol.">
        <title>Multiple Roots of Fruiting Body Formation in Amoebozoa.</title>
        <authorList>
            <person name="Hillmann F."/>
            <person name="Forbes G."/>
            <person name="Novohradska S."/>
            <person name="Ferling I."/>
            <person name="Riege K."/>
            <person name="Groth M."/>
            <person name="Westermann M."/>
            <person name="Marz M."/>
            <person name="Spaller T."/>
            <person name="Winckler T."/>
            <person name="Schaap P."/>
            <person name="Glockner G."/>
        </authorList>
    </citation>
    <scope>NUCLEOTIDE SEQUENCE [LARGE SCALE GENOMIC DNA]</scope>
    <source>
        <strain evidence="2 3">Jena</strain>
    </source>
</reference>
<feature type="compositionally biased region" description="Polar residues" evidence="1">
    <location>
        <begin position="82"/>
        <end position="101"/>
    </location>
</feature>
<organism evidence="2 3">
    <name type="scientific">Planoprotostelium fungivorum</name>
    <dbReference type="NCBI Taxonomy" id="1890364"/>
    <lineage>
        <taxon>Eukaryota</taxon>
        <taxon>Amoebozoa</taxon>
        <taxon>Evosea</taxon>
        <taxon>Variosea</taxon>
        <taxon>Cavosteliida</taxon>
        <taxon>Cavosteliaceae</taxon>
        <taxon>Planoprotostelium</taxon>
    </lineage>
</organism>
<gene>
    <name evidence="2" type="ORF">PROFUN_01494</name>
</gene>
<sequence>MLSKVMHLSLIQQAAESINMDVIDVGHDKIEDYSMDKYLQRRWEDPGLAFHRLEIVSSPGPRLSSRTLGWKADFTPEGESCSAMTAAQRSTGQTRGTNNYFLDLQATRQPTSFMQ</sequence>
<evidence type="ECO:0000313" key="3">
    <source>
        <dbReference type="Proteomes" id="UP000241769"/>
    </source>
</evidence>
<dbReference type="EMBL" id="MDYQ01000022">
    <property type="protein sequence ID" value="PRP87232.1"/>
    <property type="molecule type" value="Genomic_DNA"/>
</dbReference>
<feature type="region of interest" description="Disordered" evidence="1">
    <location>
        <begin position="81"/>
        <end position="101"/>
    </location>
</feature>
<dbReference type="Proteomes" id="UP000241769">
    <property type="component" value="Unassembled WGS sequence"/>
</dbReference>